<dbReference type="Pfam" id="PF00440">
    <property type="entry name" value="TetR_N"/>
    <property type="match status" value="1"/>
</dbReference>
<dbReference type="EMBL" id="JBHSPX010000004">
    <property type="protein sequence ID" value="MFC6063960.1"/>
    <property type="molecule type" value="Genomic_DNA"/>
</dbReference>
<dbReference type="InterPro" id="IPR009057">
    <property type="entry name" value="Homeodomain-like_sf"/>
</dbReference>
<dbReference type="RefSeq" id="WP_051861459.1">
    <property type="nucleotide sequence ID" value="NZ_JBHSPX010000004.1"/>
</dbReference>
<evidence type="ECO:0000259" key="6">
    <source>
        <dbReference type="PROSITE" id="PS50977"/>
    </source>
</evidence>
<keyword evidence="1" id="KW-0805">Transcription regulation</keyword>
<accession>A0ABW1MJN0</accession>
<keyword evidence="8" id="KW-1185">Reference proteome</keyword>
<evidence type="ECO:0000313" key="8">
    <source>
        <dbReference type="Proteomes" id="UP001596139"/>
    </source>
</evidence>
<evidence type="ECO:0000256" key="2">
    <source>
        <dbReference type="ARBA" id="ARBA00023125"/>
    </source>
</evidence>
<reference evidence="8" key="1">
    <citation type="journal article" date="2019" name="Int. J. Syst. Evol. Microbiol.">
        <title>The Global Catalogue of Microorganisms (GCM) 10K type strain sequencing project: providing services to taxonomists for standard genome sequencing and annotation.</title>
        <authorList>
            <consortium name="The Broad Institute Genomics Platform"/>
            <consortium name="The Broad Institute Genome Sequencing Center for Infectious Disease"/>
            <person name="Wu L."/>
            <person name="Ma J."/>
        </authorList>
    </citation>
    <scope>NUCLEOTIDE SEQUENCE [LARGE SCALE GENOMIC DNA]</scope>
    <source>
        <strain evidence="8">CGMCC 1.15180</strain>
    </source>
</reference>
<organism evidence="7 8">
    <name type="scientific">Streptomyces ochraceiscleroticus</name>
    <dbReference type="NCBI Taxonomy" id="47761"/>
    <lineage>
        <taxon>Bacteria</taxon>
        <taxon>Bacillati</taxon>
        <taxon>Actinomycetota</taxon>
        <taxon>Actinomycetes</taxon>
        <taxon>Kitasatosporales</taxon>
        <taxon>Streptomycetaceae</taxon>
        <taxon>Streptomyces</taxon>
    </lineage>
</organism>
<dbReference type="SUPFAM" id="SSF46689">
    <property type="entry name" value="Homeodomain-like"/>
    <property type="match status" value="1"/>
</dbReference>
<sequence length="136" mass="14888">MALFTEKGFHTTSISGIVERAGLTRDALYSHYRDKEELFPALYDARTGRLLARLEDAAVGLDPEQGPWRSSWTASGSTRRSSAGSGSRWSSHCTRRAPLTARALAAHEEHLPQSLSHLDTRALTGVGRPAQCPQKT</sequence>
<keyword evidence="3" id="KW-0804">Transcription</keyword>
<evidence type="ECO:0000256" key="5">
    <source>
        <dbReference type="SAM" id="MobiDB-lite"/>
    </source>
</evidence>
<feature type="domain" description="HTH tetR-type" evidence="6">
    <location>
        <begin position="1"/>
        <end position="50"/>
    </location>
</feature>
<dbReference type="PROSITE" id="PS50977">
    <property type="entry name" value="HTH_TETR_2"/>
    <property type="match status" value="1"/>
</dbReference>
<dbReference type="PANTHER" id="PTHR30055:SF234">
    <property type="entry name" value="HTH-TYPE TRANSCRIPTIONAL REGULATOR BETI"/>
    <property type="match status" value="1"/>
</dbReference>
<dbReference type="PANTHER" id="PTHR30055">
    <property type="entry name" value="HTH-TYPE TRANSCRIPTIONAL REGULATOR RUTR"/>
    <property type="match status" value="1"/>
</dbReference>
<proteinExistence type="predicted"/>
<name>A0ABW1MJN0_9ACTN</name>
<keyword evidence="2 4" id="KW-0238">DNA-binding</keyword>
<evidence type="ECO:0000313" key="7">
    <source>
        <dbReference type="EMBL" id="MFC6063960.1"/>
    </source>
</evidence>
<evidence type="ECO:0000256" key="1">
    <source>
        <dbReference type="ARBA" id="ARBA00023015"/>
    </source>
</evidence>
<evidence type="ECO:0000256" key="4">
    <source>
        <dbReference type="PROSITE-ProRule" id="PRU00335"/>
    </source>
</evidence>
<feature type="DNA-binding region" description="H-T-H motif" evidence="4">
    <location>
        <begin position="13"/>
        <end position="32"/>
    </location>
</feature>
<protein>
    <submittedName>
        <fullName evidence="7">TetR/AcrR family transcriptional regulator</fullName>
    </submittedName>
</protein>
<feature type="compositionally biased region" description="Low complexity" evidence="5">
    <location>
        <begin position="68"/>
        <end position="94"/>
    </location>
</feature>
<dbReference type="Proteomes" id="UP001596139">
    <property type="component" value="Unassembled WGS sequence"/>
</dbReference>
<dbReference type="Gene3D" id="1.10.357.10">
    <property type="entry name" value="Tetracycline Repressor, domain 2"/>
    <property type="match status" value="1"/>
</dbReference>
<dbReference type="InterPro" id="IPR050109">
    <property type="entry name" value="HTH-type_TetR-like_transc_reg"/>
</dbReference>
<comment type="caution">
    <text evidence="7">The sequence shown here is derived from an EMBL/GenBank/DDBJ whole genome shotgun (WGS) entry which is preliminary data.</text>
</comment>
<evidence type="ECO:0000256" key="3">
    <source>
        <dbReference type="ARBA" id="ARBA00023163"/>
    </source>
</evidence>
<gene>
    <name evidence="7" type="ORF">ACFP4F_15535</name>
</gene>
<dbReference type="InterPro" id="IPR001647">
    <property type="entry name" value="HTH_TetR"/>
</dbReference>
<feature type="region of interest" description="Disordered" evidence="5">
    <location>
        <begin position="62"/>
        <end position="94"/>
    </location>
</feature>
<feature type="region of interest" description="Disordered" evidence="5">
    <location>
        <begin position="108"/>
        <end position="136"/>
    </location>
</feature>